<dbReference type="CDD" id="cd05930">
    <property type="entry name" value="A_NRPS"/>
    <property type="match status" value="1"/>
</dbReference>
<dbReference type="InterPro" id="IPR023213">
    <property type="entry name" value="CAT-like_dom_sf"/>
</dbReference>
<dbReference type="PANTHER" id="PTHR45527">
    <property type="entry name" value="NONRIBOSOMAL PEPTIDE SYNTHETASE"/>
    <property type="match status" value="1"/>
</dbReference>
<dbReference type="SUPFAM" id="SSF53474">
    <property type="entry name" value="alpha/beta-Hydrolases"/>
    <property type="match status" value="1"/>
</dbReference>
<dbReference type="SUPFAM" id="SSF47336">
    <property type="entry name" value="ACP-like"/>
    <property type="match status" value="1"/>
</dbReference>
<organism evidence="6 7">
    <name type="scientific">Streptomyces alfalfae</name>
    <dbReference type="NCBI Taxonomy" id="1642299"/>
    <lineage>
        <taxon>Bacteria</taxon>
        <taxon>Bacillati</taxon>
        <taxon>Actinomycetota</taxon>
        <taxon>Actinomycetes</taxon>
        <taxon>Kitasatosporales</taxon>
        <taxon>Streptomycetaceae</taxon>
        <taxon>Streptomyces</taxon>
    </lineage>
</organism>
<dbReference type="InterPro" id="IPR020802">
    <property type="entry name" value="TesA-like"/>
</dbReference>
<dbReference type="GO" id="GO:0003824">
    <property type="term" value="F:catalytic activity"/>
    <property type="evidence" value="ECO:0007669"/>
    <property type="project" value="InterPro"/>
</dbReference>
<dbReference type="Pfam" id="PF13193">
    <property type="entry name" value="AMP-binding_C"/>
    <property type="match status" value="1"/>
</dbReference>
<feature type="compositionally biased region" description="Gly residues" evidence="4">
    <location>
        <begin position="979"/>
        <end position="988"/>
    </location>
</feature>
<dbReference type="GO" id="GO:0005737">
    <property type="term" value="C:cytoplasm"/>
    <property type="evidence" value="ECO:0007669"/>
    <property type="project" value="TreeGrafter"/>
</dbReference>
<dbReference type="Gene3D" id="1.10.1200.10">
    <property type="entry name" value="ACP-like"/>
    <property type="match status" value="1"/>
</dbReference>
<dbReference type="Pfam" id="PF00550">
    <property type="entry name" value="PP-binding"/>
    <property type="match status" value="1"/>
</dbReference>
<dbReference type="SUPFAM" id="SSF56801">
    <property type="entry name" value="Acetyl-CoA synthetase-like"/>
    <property type="match status" value="1"/>
</dbReference>
<dbReference type="Gene3D" id="3.30.559.10">
    <property type="entry name" value="Chloramphenicol acetyltransferase-like domain"/>
    <property type="match status" value="1"/>
</dbReference>
<evidence type="ECO:0000256" key="1">
    <source>
        <dbReference type="ARBA" id="ARBA00001957"/>
    </source>
</evidence>
<dbReference type="NCBIfam" id="TIGR01733">
    <property type="entry name" value="AA-adenyl-dom"/>
    <property type="match status" value="1"/>
</dbReference>
<dbReference type="RefSeq" id="WP_198504580.1">
    <property type="nucleotide sequence ID" value="NZ_CP065959.1"/>
</dbReference>
<dbReference type="GO" id="GO:0031177">
    <property type="term" value="F:phosphopantetheine binding"/>
    <property type="evidence" value="ECO:0007669"/>
    <property type="project" value="InterPro"/>
</dbReference>
<dbReference type="InterPro" id="IPR001242">
    <property type="entry name" value="Condensation_dom"/>
</dbReference>
<dbReference type="InterPro" id="IPR020806">
    <property type="entry name" value="PKS_PP-bd"/>
</dbReference>
<proteinExistence type="predicted"/>
<protein>
    <submittedName>
        <fullName evidence="6">Amino acid adenylation domain-containing protein</fullName>
    </submittedName>
</protein>
<dbReference type="Gene3D" id="2.30.38.10">
    <property type="entry name" value="Luciferase, Domain 3"/>
    <property type="match status" value="1"/>
</dbReference>
<keyword evidence="2" id="KW-0596">Phosphopantetheine</keyword>
<sequence>MTTATRQPAHPIQRGMWLASQLDPISSEFTVSTAVRLTGPLDRSALRAALGDVLAGQPLLRSRFARYGHNGLSLVADPDLAAPLAETDLGTLSATAAEDTARERVAAAARVPFDLENGPLLRGMLVRLGPEDHVVALHLHHAVCDGDSVQILYDAWSRAYANRTGAGPSPGTQPAPRPFPHDDTPEYFRHATVSEKEHAEGLAYWSRRLDGAQPLALPLTGTPGRTDRDGAGHRFALSAPLVRRVDAYAREAHTTRYAVLLTAYAALLARLCRTEEVTIGTTASTRLTEEARPAVGPLFNTLALRSGVRADLTFRDATDTVTDTVLDAFEHVRVPFEDVLDIVRTAASSGLRNPLFNVFFELDHDTAPALRLPGCAATAFPFPDHAPKTDLMLVLRPDAEGLTGEFTYRTAVCDATGVRALAEGFTALLDRALATPETPLTDLPVMPEHRRAEVLERFAEGGSAPFEDRCVHRLFEEQVRRTPEAVAVRELGGATRTLTYGELNGRANRLARYLVDHGVAAHDRVALLLRRSPDLVVACLAVWKAGAAYVPLDPTFPDPRLAFVVEDTDARLVVTESSLAGRAASLGGDVVALDEAWPAIAVHAESDLPGGPDAGALAYVIHTSGSTGRPKGVLVEHRGLANFLAWCVSRYAAEGDGGAPLFSSMAFDMVVPDLYTPLLTGQSVALAPDGLPPDRLGEVLAGGAPYSFIKLTPGHLKLLTAQLTPAQARGLARLLVVGADAFPPAALAAWRALAPDVPLLNEYGPTEATVANSAYEIPPPAAPGAREADAPATLPIGRPIPNTTLYVLDGDGAPVPPGVVGEIHIGGACVARGYANRPAATAERFLDDPYGPPGARLYRTGDLGRWLPDGQAEFLGRSDHQVKISGYRVEPGEVEAALVAAPGVCQALVVTADTPAGAPALVAHVVPDPGSAFDAAALRAELVRTLPAHLVPARVLELATIPLNANGKVDRAALPEPEWGGGATGGPRGPRTPAEEAVTRAWAEVLGLAPDTFGPDDNFFGLGGNSLLVLTVVARLRGLLGAQFTFARFLQDPTVAGIAAALGETAQPPGGGRSLAPLALDGDGVPTVFVHPLGGTVFCYRHIVEILRGEGPLYGLTLGALRGEEPDGDDRLEDTAARYAAEILDTVSGPVNVVGWSAGGVTAFETARQLRALGGDVAHLVLLDPSTPHENTRWRGYVRQLRRIRTKLGLADDEEREAEFQAVLRGDLFQAMGIDPATCRDYSLFPQDVLLIWQRQLETLGGYEVGFYDGPMTVLTSQEKDGDDQILLVAQWQEHAGGPVKHIQVGGDHLQMMQLPAAASSAAALAELITRGGRSRDDHAH</sequence>
<dbReference type="Gene3D" id="3.40.50.1820">
    <property type="entry name" value="alpha/beta hydrolase"/>
    <property type="match status" value="1"/>
</dbReference>
<dbReference type="Pfam" id="PF00668">
    <property type="entry name" value="Condensation"/>
    <property type="match status" value="1"/>
</dbReference>
<dbReference type="GO" id="GO:0044550">
    <property type="term" value="P:secondary metabolite biosynthetic process"/>
    <property type="evidence" value="ECO:0007669"/>
    <property type="project" value="TreeGrafter"/>
</dbReference>
<dbReference type="GO" id="GO:0008610">
    <property type="term" value="P:lipid biosynthetic process"/>
    <property type="evidence" value="ECO:0007669"/>
    <property type="project" value="UniProtKB-ARBA"/>
</dbReference>
<dbReference type="InterPro" id="IPR010071">
    <property type="entry name" value="AA_adenyl_dom"/>
</dbReference>
<dbReference type="InterPro" id="IPR025110">
    <property type="entry name" value="AMP-bd_C"/>
</dbReference>
<dbReference type="Pfam" id="PF00975">
    <property type="entry name" value="Thioesterase"/>
    <property type="match status" value="1"/>
</dbReference>
<dbReference type="GO" id="GO:0017000">
    <property type="term" value="P:antibiotic biosynthetic process"/>
    <property type="evidence" value="ECO:0007669"/>
    <property type="project" value="UniProtKB-ARBA"/>
</dbReference>
<reference evidence="6 7" key="1">
    <citation type="submission" date="2020-12" db="EMBL/GenBank/DDBJ databases">
        <title>Identification and biosynthesis of polyene macrolides produced by Streptomyces alfalfae Men-myco-93-63.</title>
        <authorList>
            <person name="Liu D."/>
            <person name="Li Y."/>
            <person name="Liu L."/>
            <person name="Han X."/>
            <person name="Shen F."/>
        </authorList>
    </citation>
    <scope>NUCLEOTIDE SEQUENCE [LARGE SCALE GENOMIC DNA]</scope>
    <source>
        <strain evidence="6 7">Men-myco-93-63</strain>
    </source>
</reference>
<dbReference type="PROSITE" id="PS00455">
    <property type="entry name" value="AMP_BINDING"/>
    <property type="match status" value="1"/>
</dbReference>
<dbReference type="EMBL" id="CP065959">
    <property type="protein sequence ID" value="QQC93006.1"/>
    <property type="molecule type" value="Genomic_DNA"/>
</dbReference>
<evidence type="ECO:0000259" key="5">
    <source>
        <dbReference type="PROSITE" id="PS50075"/>
    </source>
</evidence>
<dbReference type="InterPro" id="IPR036736">
    <property type="entry name" value="ACP-like_sf"/>
</dbReference>
<comment type="cofactor">
    <cofactor evidence="1">
        <name>pantetheine 4'-phosphate</name>
        <dbReference type="ChEBI" id="CHEBI:47942"/>
    </cofactor>
</comment>
<evidence type="ECO:0000313" key="7">
    <source>
        <dbReference type="Proteomes" id="UP000596130"/>
    </source>
</evidence>
<dbReference type="SUPFAM" id="SSF52777">
    <property type="entry name" value="CoA-dependent acyltransferases"/>
    <property type="match status" value="2"/>
</dbReference>
<dbReference type="InterPro" id="IPR001031">
    <property type="entry name" value="Thioesterase"/>
</dbReference>
<dbReference type="Gene3D" id="3.40.50.980">
    <property type="match status" value="2"/>
</dbReference>
<dbReference type="InterPro" id="IPR000873">
    <property type="entry name" value="AMP-dep_synth/lig_dom"/>
</dbReference>
<evidence type="ECO:0000256" key="3">
    <source>
        <dbReference type="ARBA" id="ARBA00022553"/>
    </source>
</evidence>
<dbReference type="PROSITE" id="PS00012">
    <property type="entry name" value="PHOSPHOPANTETHEINE"/>
    <property type="match status" value="1"/>
</dbReference>
<dbReference type="PANTHER" id="PTHR45527:SF1">
    <property type="entry name" value="FATTY ACID SYNTHASE"/>
    <property type="match status" value="1"/>
</dbReference>
<dbReference type="Pfam" id="PF00501">
    <property type="entry name" value="AMP-binding"/>
    <property type="match status" value="1"/>
</dbReference>
<keyword evidence="3" id="KW-0597">Phosphoprotein</keyword>
<feature type="region of interest" description="Disordered" evidence="4">
    <location>
        <begin position="974"/>
        <end position="993"/>
    </location>
</feature>
<evidence type="ECO:0000313" key="6">
    <source>
        <dbReference type="EMBL" id="QQC93006.1"/>
    </source>
</evidence>
<dbReference type="FunFam" id="3.40.50.980:FF:000001">
    <property type="entry name" value="Non-ribosomal peptide synthetase"/>
    <property type="match status" value="1"/>
</dbReference>
<dbReference type="InterPro" id="IPR009081">
    <property type="entry name" value="PP-bd_ACP"/>
</dbReference>
<evidence type="ECO:0000256" key="2">
    <source>
        <dbReference type="ARBA" id="ARBA00022450"/>
    </source>
</evidence>
<dbReference type="InterPro" id="IPR020845">
    <property type="entry name" value="AMP-binding_CS"/>
</dbReference>
<dbReference type="InterPro" id="IPR029058">
    <property type="entry name" value="AB_hydrolase_fold"/>
</dbReference>
<name>A0A7T4PMS0_9ACTN</name>
<dbReference type="Gene3D" id="3.30.300.30">
    <property type="match status" value="1"/>
</dbReference>
<dbReference type="Proteomes" id="UP000596130">
    <property type="component" value="Chromosome"/>
</dbReference>
<dbReference type="SMART" id="SM00823">
    <property type="entry name" value="PKS_PP"/>
    <property type="match status" value="1"/>
</dbReference>
<accession>A0A7T4PMS0</accession>
<evidence type="ECO:0000256" key="4">
    <source>
        <dbReference type="SAM" id="MobiDB-lite"/>
    </source>
</evidence>
<dbReference type="PROSITE" id="PS50075">
    <property type="entry name" value="CARRIER"/>
    <property type="match status" value="1"/>
</dbReference>
<dbReference type="Gene3D" id="3.30.559.30">
    <property type="entry name" value="Nonribosomal peptide synthetase, condensation domain"/>
    <property type="match status" value="1"/>
</dbReference>
<feature type="region of interest" description="Disordered" evidence="4">
    <location>
        <begin position="164"/>
        <end position="184"/>
    </location>
</feature>
<dbReference type="GO" id="GO:0043041">
    <property type="term" value="P:amino acid activation for nonribosomal peptide biosynthetic process"/>
    <property type="evidence" value="ECO:0007669"/>
    <property type="project" value="TreeGrafter"/>
</dbReference>
<feature type="domain" description="Carrier" evidence="5">
    <location>
        <begin position="989"/>
        <end position="1066"/>
    </location>
</feature>
<dbReference type="FunFam" id="2.30.38.10:FF:000001">
    <property type="entry name" value="Non-ribosomal peptide synthetase PvdI"/>
    <property type="match status" value="1"/>
</dbReference>
<gene>
    <name evidence="6" type="ORF">I8755_35180</name>
</gene>
<dbReference type="InterPro" id="IPR045851">
    <property type="entry name" value="AMP-bd_C_sf"/>
</dbReference>
<dbReference type="SMART" id="SM00824">
    <property type="entry name" value="PKS_TE"/>
    <property type="match status" value="1"/>
</dbReference>
<dbReference type="InterPro" id="IPR006162">
    <property type="entry name" value="Ppantetheine_attach_site"/>
</dbReference>